<dbReference type="EC" id="2.4.1.257" evidence="10"/>
<evidence type="ECO:0000256" key="3">
    <source>
        <dbReference type="ARBA" id="ARBA00022679"/>
    </source>
</evidence>
<reference evidence="13" key="1">
    <citation type="submission" date="2023-08" db="EMBL/GenBank/DDBJ databases">
        <authorList>
            <person name="Audoor S."/>
            <person name="Bilcke G."/>
        </authorList>
    </citation>
    <scope>NUCLEOTIDE SEQUENCE</scope>
</reference>
<dbReference type="GO" id="GO:0004378">
    <property type="term" value="F:GDP-Man:Man(1)GlcNAc(2)-PP-Dol alpha-1,3-mannosyltransferase activity"/>
    <property type="evidence" value="ECO:0007669"/>
    <property type="project" value="UniProtKB-UniRule"/>
</dbReference>
<evidence type="ECO:0000256" key="10">
    <source>
        <dbReference type="RuleBase" id="RU367136"/>
    </source>
</evidence>
<evidence type="ECO:0000256" key="7">
    <source>
        <dbReference type="ARBA" id="ARBA00023136"/>
    </source>
</evidence>
<evidence type="ECO:0000256" key="1">
    <source>
        <dbReference type="ARBA" id="ARBA00004922"/>
    </source>
</evidence>
<name>A0AAD2G3L9_9STRA</name>
<proteinExistence type="inferred from homology"/>
<dbReference type="AlphaFoldDB" id="A0AAD2G3L9"/>
<comment type="pathway">
    <text evidence="1 10">Protein modification; protein glycosylation.</text>
</comment>
<evidence type="ECO:0000313" key="14">
    <source>
        <dbReference type="Proteomes" id="UP001295423"/>
    </source>
</evidence>
<dbReference type="Proteomes" id="UP001295423">
    <property type="component" value="Unassembled WGS sequence"/>
</dbReference>
<sequence>MFSSDKSNASQTVRKVVFIHLDLGIGGAEQLVLQLATASQDLGYQVELVTTRCDSDHCFASVKRPDGRLSQNVHIYGQWIPPNIAGKGTAFMSTLRMWYLTWKVVTSNSCHRNADVVVMDVLPTSLPLLLSWLPSAGILFYCHFPDKLLLRNQGGMAKRYYRKLLDSLEESTMNLSDTLVVNSKFTLSQVKKHFPSLASPSSPTEILYPALDTSGMVQSNQQSKTSKSPIVSLNRFERKKNIGLLIEAYAYMKDRSNNKLPKLIIAGGYDTQNVENVEYRAELGQLAKDLGVREGGELEFFLDISDAQRATLFQTALCVVYTPDKEHFGIVPLEAMYAGTPVVAVNSGGPTETVVDGKTGYLREPTAKAFGEAILELFRDPKLATTMGNDGRQHVEETFGTGRFATKWQALVEETKMRQLKRFGESNSGLVLWVNTTMYLVEALLAFAACILLTILLRQTGVLEPTQSIIGGMRSRFAGEEL</sequence>
<dbReference type="PANTHER" id="PTHR45918:SF1">
    <property type="entry name" value="ALPHA-1,3_1,6-MANNOSYLTRANSFERASE ALG2"/>
    <property type="match status" value="1"/>
</dbReference>
<organism evidence="13 14">
    <name type="scientific">Cylindrotheca closterium</name>
    <dbReference type="NCBI Taxonomy" id="2856"/>
    <lineage>
        <taxon>Eukaryota</taxon>
        <taxon>Sar</taxon>
        <taxon>Stramenopiles</taxon>
        <taxon>Ochrophyta</taxon>
        <taxon>Bacillariophyta</taxon>
        <taxon>Bacillariophyceae</taxon>
        <taxon>Bacillariophycidae</taxon>
        <taxon>Bacillariales</taxon>
        <taxon>Bacillariaceae</taxon>
        <taxon>Cylindrotheca</taxon>
    </lineage>
</organism>
<evidence type="ECO:0000256" key="9">
    <source>
        <dbReference type="ARBA" id="ARBA00045104"/>
    </source>
</evidence>
<dbReference type="InterPro" id="IPR028098">
    <property type="entry name" value="Glyco_trans_4-like_N"/>
</dbReference>
<feature type="transmembrane region" description="Helical" evidence="10">
    <location>
        <begin position="430"/>
        <end position="457"/>
    </location>
</feature>
<dbReference type="Pfam" id="PF13439">
    <property type="entry name" value="Glyco_transf_4"/>
    <property type="match status" value="1"/>
</dbReference>
<keyword evidence="6 10" id="KW-1133">Transmembrane helix</keyword>
<dbReference type="PANTHER" id="PTHR45918">
    <property type="entry name" value="ALPHA-1,3/1,6-MANNOSYLTRANSFERASE ALG2"/>
    <property type="match status" value="1"/>
</dbReference>
<feature type="domain" description="Glycosyltransferase subfamily 4-like N-terminal" evidence="12">
    <location>
        <begin position="25"/>
        <end position="213"/>
    </location>
</feature>
<gene>
    <name evidence="13" type="ORF">CYCCA115_LOCUS19284</name>
</gene>
<keyword evidence="5" id="KW-0256">Endoplasmic reticulum</keyword>
<evidence type="ECO:0000259" key="12">
    <source>
        <dbReference type="Pfam" id="PF13439"/>
    </source>
</evidence>
<keyword evidence="4 10" id="KW-0812">Transmembrane</keyword>
<keyword evidence="3 10" id="KW-0808">Transferase</keyword>
<comment type="catalytic activity">
    <reaction evidence="9 10">
        <text>an alpha-D-Man-(1-&gt;3)-beta-D-Man-(1-&gt;4)-beta-D-GlcNAc-(1-&gt;4)-alpha-D-GlcNAc-diphospho-di-trans,poly-cis-dolichol + GDP-alpha-D-mannose = an alpha-D-Man-(1-&gt;3)-[alpha-D-Man-(1-&gt;6)]-beta-D-Man-(1-&gt;4)-beta-D-GlcNAc-(1-&gt;4)-alpha-D-GlcNAc-diphospho-di-trans,poly-cis-dolichol + GDP + H(+)</text>
        <dbReference type="Rhea" id="RHEA:29519"/>
        <dbReference type="Rhea" id="RHEA-COMP:19513"/>
        <dbReference type="Rhea" id="RHEA-COMP:19515"/>
        <dbReference type="ChEBI" id="CHEBI:15378"/>
        <dbReference type="ChEBI" id="CHEBI:57527"/>
        <dbReference type="ChEBI" id="CHEBI:58189"/>
        <dbReference type="ChEBI" id="CHEBI:132510"/>
        <dbReference type="ChEBI" id="CHEBI:132511"/>
        <dbReference type="EC" id="2.4.1.257"/>
    </reaction>
    <physiologicalReaction direction="left-to-right" evidence="9 10">
        <dbReference type="Rhea" id="RHEA:29520"/>
    </physiologicalReaction>
</comment>
<dbReference type="SUPFAM" id="SSF53756">
    <property type="entry name" value="UDP-Glycosyltransferase/glycogen phosphorylase"/>
    <property type="match status" value="1"/>
</dbReference>
<keyword evidence="14" id="KW-1185">Reference proteome</keyword>
<dbReference type="GO" id="GO:0005789">
    <property type="term" value="C:endoplasmic reticulum membrane"/>
    <property type="evidence" value="ECO:0007669"/>
    <property type="project" value="UniProtKB-SubCell"/>
</dbReference>
<comment type="function">
    <text evidence="10">Mannosylates Man(2)GlcNAc(2)-dolichol diphosphate and Man(1)GlcNAc(2)-dolichol diphosphate to form Man(3)GlcNAc(2)-dolichol diphosphate.</text>
</comment>
<evidence type="ECO:0000256" key="8">
    <source>
        <dbReference type="ARBA" id="ARBA00045103"/>
    </source>
</evidence>
<evidence type="ECO:0000256" key="5">
    <source>
        <dbReference type="ARBA" id="ARBA00022824"/>
    </source>
</evidence>
<dbReference type="InterPro" id="IPR027054">
    <property type="entry name" value="ALG2"/>
</dbReference>
<dbReference type="InterPro" id="IPR001296">
    <property type="entry name" value="Glyco_trans_1"/>
</dbReference>
<keyword evidence="2 10" id="KW-0328">Glycosyltransferase</keyword>
<evidence type="ECO:0000256" key="6">
    <source>
        <dbReference type="ARBA" id="ARBA00022989"/>
    </source>
</evidence>
<dbReference type="GO" id="GO:0102704">
    <property type="term" value="F:GDP-Man:Man(2)GlcNAc(2)-PP-Dol alpha-1,6-mannosyltransferase activity"/>
    <property type="evidence" value="ECO:0007669"/>
    <property type="project" value="UniProtKB-UniRule"/>
</dbReference>
<protein>
    <recommendedName>
        <fullName evidence="10">Alpha-1,3/1,6-mannosyltransferase ALG2</fullName>
        <ecNumber evidence="10">2.4.1.132</ecNumber>
        <ecNumber evidence="10">2.4.1.257</ecNumber>
    </recommendedName>
    <alternativeName>
        <fullName evidence="10">GDP-Man:Man(1)GlcNAc(2)-PP-Dol alpha-1,3-mannosyltransferase</fullName>
    </alternativeName>
</protein>
<dbReference type="EC" id="2.4.1.132" evidence="10"/>
<dbReference type="Pfam" id="PF00534">
    <property type="entry name" value="Glycos_transf_1"/>
    <property type="match status" value="1"/>
</dbReference>
<dbReference type="EMBL" id="CAKOGP040002091">
    <property type="protein sequence ID" value="CAJ1961613.1"/>
    <property type="molecule type" value="Genomic_DNA"/>
</dbReference>
<accession>A0AAD2G3L9</accession>
<evidence type="ECO:0000313" key="13">
    <source>
        <dbReference type="EMBL" id="CAJ1961613.1"/>
    </source>
</evidence>
<comment type="subcellular location">
    <subcellularLocation>
        <location evidence="10">Endoplasmic reticulum membrane</location>
        <topology evidence="10">Single-pass membrane protein</topology>
    </subcellularLocation>
</comment>
<evidence type="ECO:0000256" key="2">
    <source>
        <dbReference type="ARBA" id="ARBA00022676"/>
    </source>
</evidence>
<keyword evidence="7 10" id="KW-0472">Membrane</keyword>
<evidence type="ECO:0000256" key="4">
    <source>
        <dbReference type="ARBA" id="ARBA00022692"/>
    </source>
</evidence>
<evidence type="ECO:0000259" key="11">
    <source>
        <dbReference type="Pfam" id="PF00534"/>
    </source>
</evidence>
<comment type="similarity">
    <text evidence="10">Belongs to the glycosyltransferase group 1 family.</text>
</comment>
<dbReference type="Gene3D" id="3.40.50.2000">
    <property type="entry name" value="Glycogen Phosphorylase B"/>
    <property type="match status" value="2"/>
</dbReference>
<feature type="domain" description="Glycosyl transferase family 1" evidence="11">
    <location>
        <begin position="223"/>
        <end position="393"/>
    </location>
</feature>
<comment type="catalytic activity">
    <reaction evidence="8 10">
        <text>a beta-D-Man-(1-&gt;4)-beta-D-GlcNAc-(1-&gt;4)-alpha-D-GlcNAc-diphospho-di-trans,poly-cis-dolichol + GDP-alpha-D-mannose = an alpha-D-Man-(1-&gt;3)-beta-D-Man-(1-&gt;4)-beta-D-GlcNAc-(1-&gt;4)-alpha-D-GlcNAc-diphospho-di-trans,poly-cis-dolichol + GDP + H(+)</text>
        <dbReference type="Rhea" id="RHEA:29515"/>
        <dbReference type="Rhea" id="RHEA-COMP:19511"/>
        <dbReference type="Rhea" id="RHEA-COMP:19513"/>
        <dbReference type="ChEBI" id="CHEBI:15378"/>
        <dbReference type="ChEBI" id="CHEBI:57527"/>
        <dbReference type="ChEBI" id="CHEBI:58189"/>
        <dbReference type="ChEBI" id="CHEBI:58472"/>
        <dbReference type="ChEBI" id="CHEBI:132510"/>
        <dbReference type="EC" id="2.4.1.132"/>
    </reaction>
    <physiologicalReaction direction="left-to-right" evidence="8 10">
        <dbReference type="Rhea" id="RHEA:29516"/>
    </physiologicalReaction>
</comment>
<comment type="caution">
    <text evidence="13">The sequence shown here is derived from an EMBL/GenBank/DDBJ whole genome shotgun (WGS) entry which is preliminary data.</text>
</comment>